<dbReference type="RefSeq" id="WP_130342696.1">
    <property type="nucleotide sequence ID" value="NZ_SGWQ01000001.1"/>
</dbReference>
<evidence type="ECO:0000313" key="3">
    <source>
        <dbReference type="Proteomes" id="UP000294257"/>
    </source>
</evidence>
<keyword evidence="3" id="KW-1185">Reference proteome</keyword>
<evidence type="ECO:0000259" key="1">
    <source>
        <dbReference type="Pfam" id="PF01872"/>
    </source>
</evidence>
<proteinExistence type="predicted"/>
<protein>
    <submittedName>
        <fullName evidence="2">Dihydrofolate reductase</fullName>
    </submittedName>
</protein>
<dbReference type="GO" id="GO:0009231">
    <property type="term" value="P:riboflavin biosynthetic process"/>
    <property type="evidence" value="ECO:0007669"/>
    <property type="project" value="InterPro"/>
</dbReference>
<dbReference type="InterPro" id="IPR024072">
    <property type="entry name" value="DHFR-like_dom_sf"/>
</dbReference>
<dbReference type="Pfam" id="PF01872">
    <property type="entry name" value="RibD_C"/>
    <property type="match status" value="1"/>
</dbReference>
<dbReference type="EMBL" id="SGWQ01000001">
    <property type="protein sequence ID" value="RZS45113.1"/>
    <property type="molecule type" value="Genomic_DNA"/>
</dbReference>
<dbReference type="InterPro" id="IPR050765">
    <property type="entry name" value="Riboflavin_Biosynth_HTPR"/>
</dbReference>
<dbReference type="PANTHER" id="PTHR38011:SF2">
    <property type="entry name" value="BIFUNCTIONAL DEAMINASE-REDUCTASE DOMAIN PROTEIN"/>
    <property type="match status" value="1"/>
</dbReference>
<organism evidence="2 3">
    <name type="scientific">Herbihabitans rhizosphaerae</name>
    <dbReference type="NCBI Taxonomy" id="1872711"/>
    <lineage>
        <taxon>Bacteria</taxon>
        <taxon>Bacillati</taxon>
        <taxon>Actinomycetota</taxon>
        <taxon>Actinomycetes</taxon>
        <taxon>Pseudonocardiales</taxon>
        <taxon>Pseudonocardiaceae</taxon>
        <taxon>Herbihabitans</taxon>
    </lineage>
</organism>
<dbReference type="Proteomes" id="UP000294257">
    <property type="component" value="Unassembled WGS sequence"/>
</dbReference>
<dbReference type="Gene3D" id="3.40.430.10">
    <property type="entry name" value="Dihydrofolate Reductase, subunit A"/>
    <property type="match status" value="1"/>
</dbReference>
<dbReference type="OrthoDB" id="7342392at2"/>
<comment type="caution">
    <text evidence="2">The sequence shown here is derived from an EMBL/GenBank/DDBJ whole genome shotgun (WGS) entry which is preliminary data.</text>
</comment>
<dbReference type="PANTHER" id="PTHR38011">
    <property type="entry name" value="DIHYDROFOLATE REDUCTASE FAMILY PROTEIN (AFU_ORTHOLOGUE AFUA_8G06820)"/>
    <property type="match status" value="1"/>
</dbReference>
<gene>
    <name evidence="2" type="ORF">EV193_1011000</name>
</gene>
<sequence length="184" mass="19603">MRKLKAGGFMTLDGVFQDPGGFGELDGGGWALPYFSDAARDDAIAGIEASDLFLCGRVTYELLSTAWSGNEGEYADRLREIPKLVASRTLRGPLTWNASVLDGDVPEAVAELKVLPGKDIVMYGSGTLLRTLLRHGLVDEVAVGVHPLVLGEGKRLFDGIGRADLTLVDVAKGDTGVATLIYRP</sequence>
<dbReference type="AlphaFoldDB" id="A0A4V2EUM7"/>
<dbReference type="SUPFAM" id="SSF53597">
    <property type="entry name" value="Dihydrofolate reductase-like"/>
    <property type="match status" value="1"/>
</dbReference>
<name>A0A4V2EUM7_9PSEU</name>
<dbReference type="GO" id="GO:0008703">
    <property type="term" value="F:5-amino-6-(5-phosphoribosylamino)uracil reductase activity"/>
    <property type="evidence" value="ECO:0007669"/>
    <property type="project" value="InterPro"/>
</dbReference>
<reference evidence="2 3" key="1">
    <citation type="submission" date="2019-02" db="EMBL/GenBank/DDBJ databases">
        <title>Genomic Encyclopedia of Type Strains, Phase IV (KMG-IV): sequencing the most valuable type-strain genomes for metagenomic binning, comparative biology and taxonomic classification.</title>
        <authorList>
            <person name="Goeker M."/>
        </authorList>
    </citation>
    <scope>NUCLEOTIDE SEQUENCE [LARGE SCALE GENOMIC DNA]</scope>
    <source>
        <strain evidence="2 3">DSM 101727</strain>
    </source>
</reference>
<accession>A0A4V2EUM7</accession>
<dbReference type="InterPro" id="IPR002734">
    <property type="entry name" value="RibDG_C"/>
</dbReference>
<evidence type="ECO:0000313" key="2">
    <source>
        <dbReference type="EMBL" id="RZS45113.1"/>
    </source>
</evidence>
<feature type="domain" description="Bacterial bifunctional deaminase-reductase C-terminal" evidence="1">
    <location>
        <begin position="9"/>
        <end position="177"/>
    </location>
</feature>